<proteinExistence type="predicted"/>
<accession>A0ACC0GN37</accession>
<keyword evidence="2" id="KW-1185">Reference proteome</keyword>
<comment type="caution">
    <text evidence="1">The sequence shown here is derived from an EMBL/GenBank/DDBJ whole genome shotgun (WGS) entry which is preliminary data.</text>
</comment>
<evidence type="ECO:0000313" key="2">
    <source>
        <dbReference type="Proteomes" id="UP001060215"/>
    </source>
</evidence>
<organism evidence="1 2">
    <name type="scientific">Camellia lanceoleosa</name>
    <dbReference type="NCBI Taxonomy" id="1840588"/>
    <lineage>
        <taxon>Eukaryota</taxon>
        <taxon>Viridiplantae</taxon>
        <taxon>Streptophyta</taxon>
        <taxon>Embryophyta</taxon>
        <taxon>Tracheophyta</taxon>
        <taxon>Spermatophyta</taxon>
        <taxon>Magnoliopsida</taxon>
        <taxon>eudicotyledons</taxon>
        <taxon>Gunneridae</taxon>
        <taxon>Pentapetalae</taxon>
        <taxon>asterids</taxon>
        <taxon>Ericales</taxon>
        <taxon>Theaceae</taxon>
        <taxon>Camellia</taxon>
    </lineage>
</organism>
<gene>
    <name evidence="1" type="ORF">LOK49_LG09G00502</name>
</gene>
<dbReference type="EMBL" id="CM045765">
    <property type="protein sequence ID" value="KAI8000851.1"/>
    <property type="molecule type" value="Genomic_DNA"/>
</dbReference>
<name>A0ACC0GN37_9ERIC</name>
<reference evidence="1 2" key="1">
    <citation type="journal article" date="2022" name="Plant J.">
        <title>Chromosome-level genome of Camellia lanceoleosa provides a valuable resource for understanding genome evolution and self-incompatibility.</title>
        <authorList>
            <person name="Gong W."/>
            <person name="Xiao S."/>
            <person name="Wang L."/>
            <person name="Liao Z."/>
            <person name="Chang Y."/>
            <person name="Mo W."/>
            <person name="Hu G."/>
            <person name="Li W."/>
            <person name="Zhao G."/>
            <person name="Zhu H."/>
            <person name="Hu X."/>
            <person name="Ji K."/>
            <person name="Xiang X."/>
            <person name="Song Q."/>
            <person name="Yuan D."/>
            <person name="Jin S."/>
            <person name="Zhang L."/>
        </authorList>
    </citation>
    <scope>NUCLEOTIDE SEQUENCE [LARGE SCALE GENOMIC DNA]</scope>
    <source>
        <strain evidence="1">SQ_2022a</strain>
    </source>
</reference>
<feature type="non-terminal residue" evidence="1">
    <location>
        <position position="1"/>
    </location>
</feature>
<sequence>VFIWNGSKPYWRSGPWDSSKFIGILDGLYSYGNGFDVTHDNQQGNVNITWHVYNTSSVHFLFLTPNGSLKIMYMDEKVKNPYVTWMTPLNRCDIYGVCGPFGVCNKNKSPNCECLKGFVPNSIEDWKRGNWAGGCVRKTDLLCQKNTSSLASSGKAQNDGFWKLRSMKLPDHFEYLYSQDSSGCQQWCLSNCSCVAYAYAYVTGIDCLVWTGGLMDVQQFSLAGNDLYLRLLYSELGKDKKNDEKFIISFTTISGVVLLCAFIYGLHRWRANQRVNRENRRKDFQMADSMDTSELPIIGFDKILAATDNFSTTNKLGEGGFG</sequence>
<protein>
    <submittedName>
        <fullName evidence="1">G-type lectin S-receptor-like serine/threonine-protein kinase</fullName>
    </submittedName>
</protein>
<dbReference type="Proteomes" id="UP001060215">
    <property type="component" value="Chromosome 8"/>
</dbReference>
<feature type="non-terminal residue" evidence="1">
    <location>
        <position position="322"/>
    </location>
</feature>
<evidence type="ECO:0000313" key="1">
    <source>
        <dbReference type="EMBL" id="KAI8000851.1"/>
    </source>
</evidence>